<feature type="domain" description="PilZ" evidence="1">
    <location>
        <begin position="2"/>
        <end position="81"/>
    </location>
</feature>
<gene>
    <name evidence="2" type="ORF">E9677_02625</name>
</gene>
<accession>A0ABY2R2K0</accession>
<reference evidence="2 3" key="1">
    <citation type="submission" date="2019-04" db="EMBL/GenBank/DDBJ databases">
        <title>Genome sequence of strain 7209-2.</title>
        <authorList>
            <person name="Gao J."/>
            <person name="Sun J."/>
        </authorList>
    </citation>
    <scope>NUCLEOTIDE SEQUENCE [LARGE SCALE GENOMIC DNA]</scope>
    <source>
        <strain evidence="2 3">7209-2</strain>
    </source>
</reference>
<dbReference type="Proteomes" id="UP000309667">
    <property type="component" value="Unassembled WGS sequence"/>
</dbReference>
<evidence type="ECO:0000313" key="2">
    <source>
        <dbReference type="EMBL" id="THV16910.1"/>
    </source>
</evidence>
<dbReference type="InterPro" id="IPR009875">
    <property type="entry name" value="PilZ_domain"/>
</dbReference>
<dbReference type="RefSeq" id="WP_136556534.1">
    <property type="nucleotide sequence ID" value="NZ_STGT01000001.1"/>
</dbReference>
<evidence type="ECO:0000313" key="3">
    <source>
        <dbReference type="Proteomes" id="UP000309667"/>
    </source>
</evidence>
<organism evidence="2 3">
    <name type="scientific">Rhizobium rhizophilum</name>
    <dbReference type="NCBI Taxonomy" id="1850373"/>
    <lineage>
        <taxon>Bacteria</taxon>
        <taxon>Pseudomonadati</taxon>
        <taxon>Pseudomonadota</taxon>
        <taxon>Alphaproteobacteria</taxon>
        <taxon>Hyphomicrobiales</taxon>
        <taxon>Rhizobiaceae</taxon>
        <taxon>Rhizobium/Agrobacterium group</taxon>
        <taxon>Rhizobium</taxon>
    </lineage>
</organism>
<comment type="caution">
    <text evidence="2">The sequence shown here is derived from an EMBL/GenBank/DDBJ whole genome shotgun (WGS) entry which is preliminary data.</text>
</comment>
<dbReference type="Pfam" id="PF07238">
    <property type="entry name" value="PilZ"/>
    <property type="match status" value="1"/>
</dbReference>
<proteinExistence type="predicted"/>
<dbReference type="EMBL" id="STGT01000001">
    <property type="protein sequence ID" value="THV16910.1"/>
    <property type="molecule type" value="Genomic_DNA"/>
</dbReference>
<sequence>MERRDFVRQSCEANSLILLFGCHFRGWISDWSPRGIRLVLAEDLRLDPAEHFIMYSDRFDVLHAQVVWRRDDRVGARIRNWRTAAVSNLLDPRVSRRSQA</sequence>
<evidence type="ECO:0000259" key="1">
    <source>
        <dbReference type="Pfam" id="PF07238"/>
    </source>
</evidence>
<protein>
    <recommendedName>
        <fullName evidence="1">PilZ domain-containing protein</fullName>
    </recommendedName>
</protein>
<name>A0ABY2R2K0_9HYPH</name>
<keyword evidence="3" id="KW-1185">Reference proteome</keyword>
<dbReference type="SUPFAM" id="SSF141371">
    <property type="entry name" value="PilZ domain-like"/>
    <property type="match status" value="1"/>
</dbReference>